<keyword evidence="5" id="KW-0326">Glycosidase</keyword>
<evidence type="ECO:0000313" key="12">
    <source>
        <dbReference type="Proteomes" id="UP000179807"/>
    </source>
</evidence>
<dbReference type="Pfam" id="PF21317">
    <property type="entry name" value="BetaGal_ABD_1"/>
    <property type="match status" value="1"/>
</dbReference>
<feature type="domain" description="Beta-galactosidase galactose-binding" evidence="10">
    <location>
        <begin position="511"/>
        <end position="570"/>
    </location>
</feature>
<dbReference type="EMBL" id="MLAK01000568">
    <property type="protein sequence ID" value="OHT12259.1"/>
    <property type="molecule type" value="Genomic_DNA"/>
</dbReference>
<evidence type="ECO:0000259" key="9">
    <source>
        <dbReference type="Pfam" id="PF21317"/>
    </source>
</evidence>
<keyword evidence="12" id="KW-1185">Reference proteome</keyword>
<evidence type="ECO:0000256" key="7">
    <source>
        <dbReference type="RuleBase" id="RU003679"/>
    </source>
</evidence>
<dbReference type="InterPro" id="IPR001944">
    <property type="entry name" value="Glycoside_Hdrlase_35"/>
</dbReference>
<feature type="domain" description="Glycoside hydrolase 35 catalytic" evidence="8">
    <location>
        <begin position="24"/>
        <end position="344"/>
    </location>
</feature>
<protein>
    <submittedName>
        <fullName evidence="11">Uncharacterized protein</fullName>
    </submittedName>
</protein>
<dbReference type="InterPro" id="IPR026283">
    <property type="entry name" value="B-gal_1-like"/>
</dbReference>
<dbReference type="RefSeq" id="XP_068365395.1">
    <property type="nucleotide sequence ID" value="XM_068499957.1"/>
</dbReference>
<dbReference type="PRINTS" id="PR00742">
    <property type="entry name" value="GLHYDRLASE35"/>
</dbReference>
<evidence type="ECO:0000256" key="3">
    <source>
        <dbReference type="ARBA" id="ARBA00022801"/>
    </source>
</evidence>
<dbReference type="GeneID" id="94834661"/>
<keyword evidence="3" id="KW-0378">Hydrolase</keyword>
<dbReference type="GO" id="GO:0005975">
    <property type="term" value="P:carbohydrate metabolic process"/>
    <property type="evidence" value="ECO:0007669"/>
    <property type="project" value="InterPro"/>
</dbReference>
<dbReference type="FunFam" id="3.20.20.80:FF:000017">
    <property type="entry name" value="Beta-galactosidase"/>
    <property type="match status" value="1"/>
</dbReference>
<dbReference type="SUPFAM" id="SSF51445">
    <property type="entry name" value="(Trans)glycosidases"/>
    <property type="match status" value="1"/>
</dbReference>
<dbReference type="AlphaFoldDB" id="A0A1J4KM17"/>
<dbReference type="InterPro" id="IPR008979">
    <property type="entry name" value="Galactose-bd-like_sf"/>
</dbReference>
<evidence type="ECO:0000259" key="8">
    <source>
        <dbReference type="Pfam" id="PF01301"/>
    </source>
</evidence>
<sequence>MLLFASFFALSLSERSFKIVGDEFQMDGKPFRYVSGSFHYFRQQPQYWESNIQKMASGGLNVLCTYVAWNLHEPKKGQYNFDGIADIERFLELCQKNNMYVILRPGPYICAEWDFGGLPSWLLAENISILRSSDPVYLKHVDDYFKVLFGRLNKFMYHNGGNIIMVQVENEYGAYYACDQDYLKHLCDLTRELLGSETVLFTTDQAYDFMVKCGAIPSEALVTFDFGTGTDPGPVFEQQRKWNNGHGPFVNSEYYPGWLDHWQEAHHTVSSEDVALYLDKMLALGGNVNFYMYYGGTNFHYYNGANGDRLSYQADPTSYDYDAPLSEAGDMTYKYYAVRDVIAKYLPDIPSFDVHNTTKKSYGSVQFTQGVSFYDTLDSIVTKTVTSEKPLAFEDMGADFGFVLYQSQVKRAGKLNIVNAHDRASILVNKKHVATYFRSHEKQVNIDAGDLDILLENCGRINYGFDFADKKGLTGGVKIDYMVHTNWTQKVIPLSTPENIQFTDQLPTGTPAFYKATFNVDGEPADTFLNPTGLKKGIAFINGYNIGRFWTVGPQLTLYVPAPLLKQGQNELVVFEIDPIDSVPTVSFDDTPQLDVYH</sequence>
<dbReference type="InterPro" id="IPR048912">
    <property type="entry name" value="BetaGal1-like_ABD1"/>
</dbReference>
<dbReference type="VEuPathDB" id="TrichDB:TRFO_18071"/>
<feature type="active site" description="Nucleophile" evidence="6">
    <location>
        <position position="253"/>
    </location>
</feature>
<feature type="active site" description="Proton donor" evidence="6">
    <location>
        <position position="171"/>
    </location>
</feature>
<dbReference type="Gene3D" id="2.60.120.260">
    <property type="entry name" value="Galactose-binding domain-like"/>
    <property type="match status" value="2"/>
</dbReference>
<evidence type="ECO:0000259" key="10">
    <source>
        <dbReference type="Pfam" id="PF21467"/>
    </source>
</evidence>
<dbReference type="Proteomes" id="UP000179807">
    <property type="component" value="Unassembled WGS sequence"/>
</dbReference>
<dbReference type="InterPro" id="IPR017853">
    <property type="entry name" value="GH"/>
</dbReference>
<dbReference type="InterPro" id="IPR048913">
    <property type="entry name" value="BetaGal_gal-bd"/>
</dbReference>
<dbReference type="PIRSF" id="PIRSF006336">
    <property type="entry name" value="B-gal"/>
    <property type="match status" value="1"/>
</dbReference>
<evidence type="ECO:0000256" key="6">
    <source>
        <dbReference type="PIRSR" id="PIRSR006336-1"/>
    </source>
</evidence>
<evidence type="ECO:0000256" key="4">
    <source>
        <dbReference type="ARBA" id="ARBA00023180"/>
    </source>
</evidence>
<keyword evidence="2" id="KW-0732">Signal</keyword>
<dbReference type="Pfam" id="PF01301">
    <property type="entry name" value="Glyco_hydro_35"/>
    <property type="match status" value="1"/>
</dbReference>
<accession>A0A1J4KM17</accession>
<feature type="domain" description="Beta-galactosidase 1-like first all-beta" evidence="9">
    <location>
        <begin position="390"/>
        <end position="489"/>
    </location>
</feature>
<evidence type="ECO:0000256" key="5">
    <source>
        <dbReference type="ARBA" id="ARBA00023295"/>
    </source>
</evidence>
<dbReference type="Pfam" id="PF21467">
    <property type="entry name" value="BetaGal_gal-bd"/>
    <property type="match status" value="1"/>
</dbReference>
<dbReference type="InterPro" id="IPR031330">
    <property type="entry name" value="Gly_Hdrlase_35_cat"/>
</dbReference>
<organism evidence="11 12">
    <name type="scientific">Tritrichomonas foetus</name>
    <dbReference type="NCBI Taxonomy" id="1144522"/>
    <lineage>
        <taxon>Eukaryota</taxon>
        <taxon>Metamonada</taxon>
        <taxon>Parabasalia</taxon>
        <taxon>Tritrichomonadida</taxon>
        <taxon>Tritrichomonadidae</taxon>
        <taxon>Tritrichomonas</taxon>
    </lineage>
</organism>
<dbReference type="OrthoDB" id="1657402at2759"/>
<dbReference type="PANTHER" id="PTHR23421">
    <property type="entry name" value="BETA-GALACTOSIDASE RELATED"/>
    <property type="match status" value="1"/>
</dbReference>
<comment type="similarity">
    <text evidence="1 7">Belongs to the glycosyl hydrolase 35 family.</text>
</comment>
<proteinExistence type="inferred from homology"/>
<name>A0A1J4KM17_9EUKA</name>
<reference evidence="11" key="1">
    <citation type="submission" date="2016-10" db="EMBL/GenBank/DDBJ databases">
        <authorList>
            <person name="Benchimol M."/>
            <person name="Almeida L.G."/>
            <person name="Vasconcelos A.T."/>
            <person name="Perreira-Neves A."/>
            <person name="Rosa I.A."/>
            <person name="Tasca T."/>
            <person name="Bogo M.R."/>
            <person name="de Souza W."/>
        </authorList>
    </citation>
    <scope>NUCLEOTIDE SEQUENCE [LARGE SCALE GENOMIC DNA]</scope>
    <source>
        <strain evidence="11">K</strain>
    </source>
</reference>
<dbReference type="SUPFAM" id="SSF49785">
    <property type="entry name" value="Galactose-binding domain-like"/>
    <property type="match status" value="1"/>
</dbReference>
<dbReference type="GO" id="GO:0004565">
    <property type="term" value="F:beta-galactosidase activity"/>
    <property type="evidence" value="ECO:0007669"/>
    <property type="project" value="InterPro"/>
</dbReference>
<evidence type="ECO:0000313" key="11">
    <source>
        <dbReference type="EMBL" id="OHT12259.1"/>
    </source>
</evidence>
<keyword evidence="4" id="KW-0325">Glycoprotein</keyword>
<evidence type="ECO:0000256" key="1">
    <source>
        <dbReference type="ARBA" id="ARBA00009809"/>
    </source>
</evidence>
<gene>
    <name evidence="11" type="ORF">TRFO_18071</name>
</gene>
<dbReference type="Gene3D" id="3.20.20.80">
    <property type="entry name" value="Glycosidases"/>
    <property type="match status" value="1"/>
</dbReference>
<comment type="caution">
    <text evidence="11">The sequence shown here is derived from an EMBL/GenBank/DDBJ whole genome shotgun (WGS) entry which is preliminary data.</text>
</comment>
<evidence type="ECO:0000256" key="2">
    <source>
        <dbReference type="ARBA" id="ARBA00022729"/>
    </source>
</evidence>